<proteinExistence type="predicted"/>
<dbReference type="EMBL" id="CACVAY010000004">
    <property type="protein sequence ID" value="CAA6800368.1"/>
    <property type="molecule type" value="Genomic_DNA"/>
</dbReference>
<evidence type="ECO:0000256" key="1">
    <source>
        <dbReference type="SAM" id="Phobius"/>
    </source>
</evidence>
<dbReference type="InterPro" id="IPR005532">
    <property type="entry name" value="SUMF_dom"/>
</dbReference>
<dbReference type="PANTHER" id="PTHR23150:SF35">
    <property type="entry name" value="BLL6746 PROTEIN"/>
    <property type="match status" value="1"/>
</dbReference>
<protein>
    <submittedName>
        <fullName evidence="3">Formylglycine-generating enzyme, required for sulfatase activity, contains SUMF1/FGE domain</fullName>
    </submittedName>
</protein>
<dbReference type="InterPro" id="IPR042095">
    <property type="entry name" value="SUMF_sf"/>
</dbReference>
<keyword evidence="1" id="KW-1133">Transmembrane helix</keyword>
<dbReference type="Gene3D" id="3.90.1580.10">
    <property type="entry name" value="paralog of FGE (formylglycine-generating enzyme)"/>
    <property type="match status" value="1"/>
</dbReference>
<dbReference type="InterPro" id="IPR016187">
    <property type="entry name" value="CTDL_fold"/>
</dbReference>
<dbReference type="AlphaFoldDB" id="A0A6S6RUK8"/>
<feature type="transmembrane region" description="Helical" evidence="1">
    <location>
        <begin position="34"/>
        <end position="50"/>
    </location>
</feature>
<sequence>MQQMTLWKKIWPLLAGLTLGIATGISLKMLQLNWQWALVLAVILGMLAWWKANHIKLALLGDAIALKKKPFKTLLNPRQWLELTKRYKYRIAAAITIALISGNAALWANKNNLPLSYALYQPLFFFGYAKLPEMVVIPPGNFRMGCLQGDDNCSSRELPVREVNIAQAFQMSSHEVTFLEYDSFVYAIKSQQKTNVIEEKKNTLAALNKSLQTGLIASGIDTETSLKEAIASKEKELDILQRQIVYPDDKGWGRYDRPAINVSWEDAQAYVWWLSQKTGQQCRLPSEAEWEYAARAGTETAYHWGDTASHEFANYGKDECCDGLVEGKDQWLNTAPVGQFKANAFGLHDMSGNVFEWVQDCYHDNYQQAPNDGSAQEVRCDEDRIRVLRGGSWLHGPVFLRSAGRVRNYPVFRINDVGFRLVCSLPSTEHWFAEH</sequence>
<reference evidence="3" key="1">
    <citation type="submission" date="2020-01" db="EMBL/GenBank/DDBJ databases">
        <authorList>
            <person name="Meier V. D."/>
            <person name="Meier V D."/>
        </authorList>
    </citation>
    <scope>NUCLEOTIDE SEQUENCE</scope>
    <source>
        <strain evidence="3">HLG_WM_MAG_07</strain>
    </source>
</reference>
<name>A0A6S6RUK8_9GAMM</name>
<keyword evidence="1" id="KW-0472">Membrane</keyword>
<keyword evidence="1" id="KW-0812">Transmembrane</keyword>
<dbReference type="PANTHER" id="PTHR23150">
    <property type="entry name" value="SULFATASE MODIFYING FACTOR 1, 2"/>
    <property type="match status" value="1"/>
</dbReference>
<dbReference type="GO" id="GO:0120147">
    <property type="term" value="F:formylglycine-generating oxidase activity"/>
    <property type="evidence" value="ECO:0007669"/>
    <property type="project" value="TreeGrafter"/>
</dbReference>
<dbReference type="InterPro" id="IPR051043">
    <property type="entry name" value="Sulfatase_Mod_Factor_Kinase"/>
</dbReference>
<evidence type="ECO:0000259" key="2">
    <source>
        <dbReference type="Pfam" id="PF03781"/>
    </source>
</evidence>
<feature type="domain" description="Sulfatase-modifying factor enzyme-like" evidence="2">
    <location>
        <begin position="131"/>
        <end position="422"/>
    </location>
</feature>
<evidence type="ECO:0000313" key="3">
    <source>
        <dbReference type="EMBL" id="CAA6800368.1"/>
    </source>
</evidence>
<dbReference type="SUPFAM" id="SSF56436">
    <property type="entry name" value="C-type lectin-like"/>
    <property type="match status" value="1"/>
</dbReference>
<organism evidence="3">
    <name type="scientific">uncultured Thiotrichaceae bacterium</name>
    <dbReference type="NCBI Taxonomy" id="298394"/>
    <lineage>
        <taxon>Bacteria</taxon>
        <taxon>Pseudomonadati</taxon>
        <taxon>Pseudomonadota</taxon>
        <taxon>Gammaproteobacteria</taxon>
        <taxon>Thiotrichales</taxon>
        <taxon>Thiotrichaceae</taxon>
        <taxon>environmental samples</taxon>
    </lineage>
</organism>
<dbReference type="Pfam" id="PF03781">
    <property type="entry name" value="FGE-sulfatase"/>
    <property type="match status" value="1"/>
</dbReference>
<gene>
    <name evidence="3" type="ORF">HELGO_WM28527</name>
</gene>
<accession>A0A6S6RUK8</accession>